<dbReference type="PROSITE" id="PS51186">
    <property type="entry name" value="GNAT"/>
    <property type="match status" value="1"/>
</dbReference>
<dbReference type="Proteomes" id="UP000249524">
    <property type="component" value="Unassembled WGS sequence"/>
</dbReference>
<dbReference type="Pfam" id="PF00583">
    <property type="entry name" value="Acetyltransf_1"/>
    <property type="match status" value="1"/>
</dbReference>
<dbReference type="SUPFAM" id="SSF55729">
    <property type="entry name" value="Acyl-CoA N-acyltransferases (Nat)"/>
    <property type="match status" value="1"/>
</dbReference>
<dbReference type="AlphaFoldDB" id="A0A328BFA6"/>
<dbReference type="InterPro" id="IPR050832">
    <property type="entry name" value="Bact_Acetyltransf"/>
</dbReference>
<keyword evidence="2" id="KW-0012">Acyltransferase</keyword>
<dbReference type="EMBL" id="QFYS01000004">
    <property type="protein sequence ID" value="RAK65657.1"/>
    <property type="molecule type" value="Genomic_DNA"/>
</dbReference>
<dbReference type="GO" id="GO:0016747">
    <property type="term" value="F:acyltransferase activity, transferring groups other than amino-acyl groups"/>
    <property type="evidence" value="ECO:0007669"/>
    <property type="project" value="InterPro"/>
</dbReference>
<name>A0A328BFA6_9CAUL</name>
<dbReference type="CDD" id="cd04301">
    <property type="entry name" value="NAT_SF"/>
    <property type="match status" value="1"/>
</dbReference>
<dbReference type="InterPro" id="IPR000182">
    <property type="entry name" value="GNAT_dom"/>
</dbReference>
<evidence type="ECO:0000256" key="2">
    <source>
        <dbReference type="ARBA" id="ARBA00023315"/>
    </source>
</evidence>
<evidence type="ECO:0000256" key="1">
    <source>
        <dbReference type="ARBA" id="ARBA00022679"/>
    </source>
</evidence>
<evidence type="ECO:0000313" key="5">
    <source>
        <dbReference type="Proteomes" id="UP000249524"/>
    </source>
</evidence>
<evidence type="ECO:0000259" key="3">
    <source>
        <dbReference type="PROSITE" id="PS51186"/>
    </source>
</evidence>
<dbReference type="Gene3D" id="3.40.630.30">
    <property type="match status" value="1"/>
</dbReference>
<dbReference type="InterPro" id="IPR016181">
    <property type="entry name" value="Acyl_CoA_acyltransferase"/>
</dbReference>
<accession>A0A328BFA6</accession>
<keyword evidence="5" id="KW-1185">Reference proteome</keyword>
<evidence type="ECO:0000313" key="4">
    <source>
        <dbReference type="EMBL" id="RAK65657.1"/>
    </source>
</evidence>
<organism evidence="4 5">
    <name type="scientific">Phenylobacterium kunshanense</name>
    <dbReference type="NCBI Taxonomy" id="1445034"/>
    <lineage>
        <taxon>Bacteria</taxon>
        <taxon>Pseudomonadati</taxon>
        <taxon>Pseudomonadota</taxon>
        <taxon>Alphaproteobacteria</taxon>
        <taxon>Caulobacterales</taxon>
        <taxon>Caulobacteraceae</taxon>
        <taxon>Phenylobacterium</taxon>
    </lineage>
</organism>
<gene>
    <name evidence="4" type="ORF">DJ019_10575</name>
</gene>
<comment type="caution">
    <text evidence="4">The sequence shown here is derived from an EMBL/GenBank/DDBJ whole genome shotgun (WGS) entry which is preliminary data.</text>
</comment>
<keyword evidence="1 4" id="KW-0808">Transferase</keyword>
<proteinExistence type="predicted"/>
<dbReference type="PANTHER" id="PTHR43877">
    <property type="entry name" value="AMINOALKYLPHOSPHONATE N-ACETYLTRANSFERASE-RELATED-RELATED"/>
    <property type="match status" value="1"/>
</dbReference>
<protein>
    <submittedName>
        <fullName evidence="4">GNAT family N-acetyltransferase</fullName>
    </submittedName>
</protein>
<dbReference type="OrthoDB" id="119501at2"/>
<sequence length="171" mass="18759">MQLVEALPTDHDAIIALTNRAYRQAEGQTDWKVEDLVAGQRIDASLLADDLAQPGAVLLIARDAVGEHVGHVRLDAGEGGAWYLSMLTVRPDRQDGGLGRAVLEAAEDYARAHGARRMQMSVLHAREALIAWYGRRGYGKTGETKPFPYGDARFGTPTREGLYFEVLEKAL</sequence>
<reference evidence="4 5" key="1">
    <citation type="submission" date="2018-05" db="EMBL/GenBank/DDBJ databases">
        <authorList>
            <person name="Lanie J.A."/>
            <person name="Ng W.-L."/>
            <person name="Kazmierczak K.M."/>
            <person name="Andrzejewski T.M."/>
            <person name="Davidsen T.M."/>
            <person name="Wayne K.J."/>
            <person name="Tettelin H."/>
            <person name="Glass J.I."/>
            <person name="Rusch D."/>
            <person name="Podicherti R."/>
            <person name="Tsui H.-C.T."/>
            <person name="Winkler M.E."/>
        </authorList>
    </citation>
    <scope>NUCLEOTIDE SEQUENCE [LARGE SCALE GENOMIC DNA]</scope>
    <source>
        <strain evidence="4 5">BUT-10</strain>
    </source>
</reference>
<feature type="domain" description="N-acetyltransferase" evidence="3">
    <location>
        <begin position="1"/>
        <end position="165"/>
    </location>
</feature>